<dbReference type="Proteomes" id="UP000535491">
    <property type="component" value="Unassembled WGS sequence"/>
</dbReference>
<gene>
    <name evidence="2" type="ORF">H1191_03890</name>
</gene>
<dbReference type="AlphaFoldDB" id="A0A7W2A7D9"/>
<sequence>MSLQCPETLDELHRAIDQYITFYNHERSQKRLGDRSPVEYREAIDA</sequence>
<dbReference type="InterPro" id="IPR001584">
    <property type="entry name" value="Integrase_cat-core"/>
</dbReference>
<evidence type="ECO:0000259" key="1">
    <source>
        <dbReference type="Pfam" id="PF13333"/>
    </source>
</evidence>
<dbReference type="GO" id="GO:0015074">
    <property type="term" value="P:DNA integration"/>
    <property type="evidence" value="ECO:0007669"/>
    <property type="project" value="InterPro"/>
</dbReference>
<organism evidence="2 3">
    <name type="scientific">Paenactinomyces guangxiensis</name>
    <dbReference type="NCBI Taxonomy" id="1490290"/>
    <lineage>
        <taxon>Bacteria</taxon>
        <taxon>Bacillati</taxon>
        <taxon>Bacillota</taxon>
        <taxon>Bacilli</taxon>
        <taxon>Bacillales</taxon>
        <taxon>Thermoactinomycetaceae</taxon>
        <taxon>Paenactinomyces</taxon>
    </lineage>
</organism>
<dbReference type="Pfam" id="PF13333">
    <property type="entry name" value="rve_2"/>
    <property type="match status" value="1"/>
</dbReference>
<evidence type="ECO:0000313" key="3">
    <source>
        <dbReference type="Proteomes" id="UP000535491"/>
    </source>
</evidence>
<comment type="caution">
    <text evidence="2">The sequence shown here is derived from an EMBL/GenBank/DDBJ whole genome shotgun (WGS) entry which is preliminary data.</text>
</comment>
<keyword evidence="3" id="KW-1185">Reference proteome</keyword>
<accession>A0A7W2A7D9</accession>
<evidence type="ECO:0000313" key="2">
    <source>
        <dbReference type="EMBL" id="MBA4493445.1"/>
    </source>
</evidence>
<proteinExistence type="predicted"/>
<reference evidence="2 3" key="1">
    <citation type="submission" date="2020-07" db="EMBL/GenBank/DDBJ databases">
        <authorList>
            <person name="Feng H."/>
        </authorList>
    </citation>
    <scope>NUCLEOTIDE SEQUENCE [LARGE SCALE GENOMIC DNA]</scope>
    <source>
        <strain evidence="3">s-10</strain>
    </source>
</reference>
<name>A0A7W2A7D9_9BACL</name>
<feature type="domain" description="Integrase catalytic" evidence="1">
    <location>
        <begin position="7"/>
        <end position="42"/>
    </location>
</feature>
<protein>
    <submittedName>
        <fullName evidence="2">IS3 family transposase</fullName>
    </submittedName>
</protein>
<dbReference type="EMBL" id="JACEIQ010000002">
    <property type="protein sequence ID" value="MBA4493445.1"/>
    <property type="molecule type" value="Genomic_DNA"/>
</dbReference>